<comment type="caution">
    <text evidence="2">The sequence shown here is derived from an EMBL/GenBank/DDBJ whole genome shotgun (WGS) entry which is preliminary data.</text>
</comment>
<feature type="transmembrane region" description="Helical" evidence="1">
    <location>
        <begin position="12"/>
        <end position="31"/>
    </location>
</feature>
<gene>
    <name evidence="2" type="ORF">E7Z73_07800</name>
</gene>
<name>A0A8T3VN23_9EURY</name>
<evidence type="ECO:0000313" key="2">
    <source>
        <dbReference type="EMBL" id="MBE6505624.1"/>
    </source>
</evidence>
<protein>
    <submittedName>
        <fullName evidence="2">Uncharacterized protein</fullName>
    </submittedName>
</protein>
<dbReference type="EMBL" id="SUTE01000061">
    <property type="protein sequence ID" value="MBE6505624.1"/>
    <property type="molecule type" value="Genomic_DNA"/>
</dbReference>
<feature type="transmembrane region" description="Helical" evidence="1">
    <location>
        <begin position="43"/>
        <end position="61"/>
    </location>
</feature>
<dbReference type="Proteomes" id="UP000762703">
    <property type="component" value="Unassembled WGS sequence"/>
</dbReference>
<keyword evidence="1" id="KW-0812">Transmembrane</keyword>
<keyword evidence="1" id="KW-0472">Membrane</keyword>
<reference evidence="2" key="1">
    <citation type="submission" date="2019-04" db="EMBL/GenBank/DDBJ databases">
        <title>Evolution of Biomass-Degrading Anaerobic Consortia Revealed by Metagenomics.</title>
        <authorList>
            <person name="Peng X."/>
        </authorList>
    </citation>
    <scope>NUCLEOTIDE SEQUENCE</scope>
    <source>
        <strain evidence="2">SIG12</strain>
    </source>
</reference>
<dbReference type="AlphaFoldDB" id="A0A8T3VN23"/>
<accession>A0A8T3VN23</accession>
<evidence type="ECO:0000256" key="1">
    <source>
        <dbReference type="SAM" id="Phobius"/>
    </source>
</evidence>
<proteinExistence type="predicted"/>
<organism evidence="2 3">
    <name type="scientific">Methanobrevibacter millerae</name>
    <dbReference type="NCBI Taxonomy" id="230361"/>
    <lineage>
        <taxon>Archaea</taxon>
        <taxon>Methanobacteriati</taxon>
        <taxon>Methanobacteriota</taxon>
        <taxon>Methanomada group</taxon>
        <taxon>Methanobacteria</taxon>
        <taxon>Methanobacteriales</taxon>
        <taxon>Methanobacteriaceae</taxon>
        <taxon>Methanobrevibacter</taxon>
    </lineage>
</organism>
<evidence type="ECO:0000313" key="3">
    <source>
        <dbReference type="Proteomes" id="UP000762703"/>
    </source>
</evidence>
<keyword evidence="1" id="KW-1133">Transmembrane helix</keyword>
<sequence>MSSDSNIIGNGSSVFKVIGLLIAGYIVPIVVAQGINLNGQETQITQILGIIIATALSYIDMKYANSFFKRNITLEDYIRYGEKNFGLQTIPAESDCEDCTCGDNDDIT</sequence>
<dbReference type="RefSeq" id="WP_303737272.1">
    <property type="nucleotide sequence ID" value="NZ_SUTE01000061.1"/>
</dbReference>